<organism evidence="1 2">
    <name type="scientific">Chlamydia gallinacea 08-1274/3</name>
    <dbReference type="NCBI Taxonomy" id="1143323"/>
    <lineage>
        <taxon>Bacteria</taxon>
        <taxon>Pseudomonadati</taxon>
        <taxon>Chlamydiota</taxon>
        <taxon>Chlamydiia</taxon>
        <taxon>Chlamydiales</taxon>
        <taxon>Chlamydiaceae</taxon>
        <taxon>Chlamydia/Chlamydophila group</taxon>
        <taxon>Chlamydia</taxon>
    </lineage>
</organism>
<dbReference type="KEGG" id="cgz:M787_003650"/>
<dbReference type="RefSeq" id="WP_021828221.1">
    <property type="nucleotide sequence ID" value="NZ_CP015840.1"/>
</dbReference>
<dbReference type="Proteomes" id="UP000019147">
    <property type="component" value="Chromosome"/>
</dbReference>
<dbReference type="EMBL" id="CP015840">
    <property type="protein sequence ID" value="ANG66404.1"/>
    <property type="molecule type" value="Genomic_DNA"/>
</dbReference>
<proteinExistence type="predicted"/>
<evidence type="ECO:0000313" key="1">
    <source>
        <dbReference type="EMBL" id="ANG66404.1"/>
    </source>
</evidence>
<evidence type="ECO:0000313" key="2">
    <source>
        <dbReference type="Proteomes" id="UP000019147"/>
    </source>
</evidence>
<accession>A0A173DZN8</accession>
<reference evidence="1 2" key="1">
    <citation type="journal article" date="2014" name="Syst. Appl. Microbiol.">
        <title>Evidence for the existence of two new members of the family Chlamydiaceae and proposal of Chlamydia avium sp. nov. and Chlamydia gallinacea sp. nov.</title>
        <authorList>
            <person name="Sachse K."/>
            <person name="Laroucau K."/>
            <person name="Riege K."/>
            <person name="Wehner S."/>
            <person name="Dilcher M."/>
            <person name="Creasy H.H."/>
            <person name="Weidmann M."/>
            <person name="Myers G."/>
            <person name="Vorimore F."/>
            <person name="Vicari N."/>
            <person name="Magnino S."/>
            <person name="Liebler-Tenorio E."/>
            <person name="Ruettger A."/>
            <person name="Bavoil P.M."/>
            <person name="Hufert F.T."/>
            <person name="Rossello-Mora R."/>
            <person name="Marz M."/>
        </authorList>
    </citation>
    <scope>NUCLEOTIDE SEQUENCE [LARGE SCALE GENOMIC DNA]</scope>
    <source>
        <strain evidence="1 2">08-1274/3</strain>
    </source>
</reference>
<sequence>MNKYRFLRLVLCFCFLGSLLYSYVNKQNDLTKLRLEIPCLWSTLRQREQENVALGFLIDKLESPEHLMHIARLSEYQYLHYPSEEKEYILIHESS</sequence>
<dbReference type="STRING" id="1143323.M787_003650"/>
<dbReference type="GeneID" id="81478400"/>
<protein>
    <recommendedName>
        <fullName evidence="3">Cell division protein FtsL</fullName>
    </recommendedName>
</protein>
<name>A0A173DZN8_9CHLA</name>
<dbReference type="AlphaFoldDB" id="A0A173DZN8"/>
<evidence type="ECO:0008006" key="3">
    <source>
        <dbReference type="Google" id="ProtNLM"/>
    </source>
</evidence>
<dbReference type="OrthoDB" id="18533at2"/>
<gene>
    <name evidence="1" type="ORF">M787_003650</name>
</gene>